<accession>A0A4Y2HG23</accession>
<keyword evidence="2" id="KW-1185">Reference proteome</keyword>
<dbReference type="Proteomes" id="UP000499080">
    <property type="component" value="Unassembled WGS sequence"/>
</dbReference>
<proteinExistence type="predicted"/>
<comment type="caution">
    <text evidence="1">The sequence shown here is derived from an EMBL/GenBank/DDBJ whole genome shotgun (WGS) entry which is preliminary data.</text>
</comment>
<evidence type="ECO:0000313" key="2">
    <source>
        <dbReference type="Proteomes" id="UP000499080"/>
    </source>
</evidence>
<dbReference type="AlphaFoldDB" id="A0A4Y2HG23"/>
<name>A0A4Y2HG23_ARAVE</name>
<gene>
    <name evidence="1" type="ORF">AVEN_47231_1</name>
</gene>
<dbReference type="EMBL" id="BGPR01001918">
    <property type="protein sequence ID" value="GBM64274.1"/>
    <property type="molecule type" value="Genomic_DNA"/>
</dbReference>
<evidence type="ECO:0000313" key="1">
    <source>
        <dbReference type="EMBL" id="GBM64274.1"/>
    </source>
</evidence>
<protein>
    <submittedName>
        <fullName evidence="1">Uncharacterized protein</fullName>
    </submittedName>
</protein>
<organism evidence="1 2">
    <name type="scientific">Araneus ventricosus</name>
    <name type="common">Orbweaver spider</name>
    <name type="synonym">Epeira ventricosa</name>
    <dbReference type="NCBI Taxonomy" id="182803"/>
    <lineage>
        <taxon>Eukaryota</taxon>
        <taxon>Metazoa</taxon>
        <taxon>Ecdysozoa</taxon>
        <taxon>Arthropoda</taxon>
        <taxon>Chelicerata</taxon>
        <taxon>Arachnida</taxon>
        <taxon>Araneae</taxon>
        <taxon>Araneomorphae</taxon>
        <taxon>Entelegynae</taxon>
        <taxon>Araneoidea</taxon>
        <taxon>Araneidae</taxon>
        <taxon>Araneus</taxon>
    </lineage>
</organism>
<sequence>MKPGKGEVEAKLFLQEGCRKNFLVPKPSSFSMHSVAATLRQIFIDKAKLFSYNVQKSTKTDKNIADIFYNQSLTPDDISQAGEKMFLVQSRF</sequence>
<reference evidence="1 2" key="1">
    <citation type="journal article" date="2019" name="Sci. Rep.">
        <title>Orb-weaving spider Araneus ventricosus genome elucidates the spidroin gene catalogue.</title>
        <authorList>
            <person name="Kono N."/>
            <person name="Nakamura H."/>
            <person name="Ohtoshi R."/>
            <person name="Moran D.A.P."/>
            <person name="Shinohara A."/>
            <person name="Yoshida Y."/>
            <person name="Fujiwara M."/>
            <person name="Mori M."/>
            <person name="Tomita M."/>
            <person name="Arakawa K."/>
        </authorList>
    </citation>
    <scope>NUCLEOTIDE SEQUENCE [LARGE SCALE GENOMIC DNA]</scope>
</reference>